<dbReference type="EMBL" id="DXCV01000035">
    <property type="protein sequence ID" value="HIY87996.1"/>
    <property type="molecule type" value="Genomic_DNA"/>
</dbReference>
<evidence type="ECO:0000313" key="3">
    <source>
        <dbReference type="Proteomes" id="UP000886851"/>
    </source>
</evidence>
<comment type="caution">
    <text evidence="2">The sequence shown here is derived from an EMBL/GenBank/DDBJ whole genome shotgun (WGS) entry which is preliminary data.</text>
</comment>
<name>A0A9D1ZI78_9BACE</name>
<feature type="chain" id="PRO_5038602562" description="Lipoprotein" evidence="1">
    <location>
        <begin position="21"/>
        <end position="417"/>
    </location>
</feature>
<sequence length="417" mass="46010">MNMYPILLLTACLTAGCGGAGGSESAAEGTDPAGTDERKPTATVYNETRTVSLKDPYMQNAQVLTIECLPGWQLVGRVDLEDFQQANGSVNTQIKGSDGARKLGFYSEAIRSYYDENDGVDTGQRHPLLRSMKRPYTTAEDYLQYVVKTQFPHAQSVQVKEALTYDKLPAAMRQRADAYRDMLLRNFRQGLANSVMGSSFANILGAKADAAAIGCIIKLENGEELYHMATAFFFILDVRMPYGTMRTIDRRMWNVLELTTYTAADEKSLDTAGGEASRMKASIRVNPLYMQAIAAIQQAGIERIKQNVRAGIIRNQQQAARISEQLRQNAAEISDIQKSMYESTSAMQDRVTQLHSEAIRGVNPYVSSDGTVVDVPIGSGTQVWSTSDAGTILSSDSYFFNPNIGSTIEYQQMQLLR</sequence>
<organism evidence="2 3">
    <name type="scientific">Candidatus Bacteroides pullicola</name>
    <dbReference type="NCBI Taxonomy" id="2838475"/>
    <lineage>
        <taxon>Bacteria</taxon>
        <taxon>Pseudomonadati</taxon>
        <taxon>Bacteroidota</taxon>
        <taxon>Bacteroidia</taxon>
        <taxon>Bacteroidales</taxon>
        <taxon>Bacteroidaceae</taxon>
        <taxon>Bacteroides</taxon>
    </lineage>
</organism>
<dbReference type="AlphaFoldDB" id="A0A9D1ZI78"/>
<accession>A0A9D1ZI78</accession>
<evidence type="ECO:0008006" key="4">
    <source>
        <dbReference type="Google" id="ProtNLM"/>
    </source>
</evidence>
<evidence type="ECO:0000256" key="1">
    <source>
        <dbReference type="SAM" id="SignalP"/>
    </source>
</evidence>
<evidence type="ECO:0000313" key="2">
    <source>
        <dbReference type="EMBL" id="HIY87996.1"/>
    </source>
</evidence>
<dbReference type="Proteomes" id="UP000886851">
    <property type="component" value="Unassembled WGS sequence"/>
</dbReference>
<reference evidence="2" key="1">
    <citation type="journal article" date="2021" name="PeerJ">
        <title>Extensive microbial diversity within the chicken gut microbiome revealed by metagenomics and culture.</title>
        <authorList>
            <person name="Gilroy R."/>
            <person name="Ravi A."/>
            <person name="Getino M."/>
            <person name="Pursley I."/>
            <person name="Horton D.L."/>
            <person name="Alikhan N.F."/>
            <person name="Baker D."/>
            <person name="Gharbi K."/>
            <person name="Hall N."/>
            <person name="Watson M."/>
            <person name="Adriaenssens E.M."/>
            <person name="Foster-Nyarko E."/>
            <person name="Jarju S."/>
            <person name="Secka A."/>
            <person name="Antonio M."/>
            <person name="Oren A."/>
            <person name="Chaudhuri R.R."/>
            <person name="La Ragione R."/>
            <person name="Hildebrand F."/>
            <person name="Pallen M.J."/>
        </authorList>
    </citation>
    <scope>NUCLEOTIDE SEQUENCE</scope>
    <source>
        <strain evidence="2">Gambia2-208</strain>
    </source>
</reference>
<feature type="signal peptide" evidence="1">
    <location>
        <begin position="1"/>
        <end position="20"/>
    </location>
</feature>
<protein>
    <recommendedName>
        <fullName evidence="4">Lipoprotein</fullName>
    </recommendedName>
</protein>
<proteinExistence type="predicted"/>
<keyword evidence="1" id="KW-0732">Signal</keyword>
<gene>
    <name evidence="2" type="ORF">H9824_04735</name>
</gene>
<reference evidence="2" key="2">
    <citation type="submission" date="2021-04" db="EMBL/GenBank/DDBJ databases">
        <authorList>
            <person name="Gilroy R."/>
        </authorList>
    </citation>
    <scope>NUCLEOTIDE SEQUENCE</scope>
    <source>
        <strain evidence="2">Gambia2-208</strain>
    </source>
</reference>